<name>A0A4Y9NLC3_9BRAD</name>
<comment type="caution">
    <text evidence="1">The sequence shown here is derived from an EMBL/GenBank/DDBJ whole genome shotgun (WGS) entry which is preliminary data.</text>
</comment>
<dbReference type="AlphaFoldDB" id="A0A4Y9NLC3"/>
<dbReference type="RefSeq" id="WP_135167446.1">
    <property type="nucleotide sequence ID" value="NZ_SPQS01000037.1"/>
</dbReference>
<evidence type="ECO:0000313" key="2">
    <source>
        <dbReference type="Proteomes" id="UP000297700"/>
    </source>
</evidence>
<dbReference type="EMBL" id="SPQS01000037">
    <property type="protein sequence ID" value="TFV68679.1"/>
    <property type="molecule type" value="Genomic_DNA"/>
</dbReference>
<proteinExistence type="predicted"/>
<dbReference type="Proteomes" id="UP000297700">
    <property type="component" value="Unassembled WGS sequence"/>
</dbReference>
<reference evidence="1 2" key="1">
    <citation type="submission" date="2019-03" db="EMBL/GenBank/DDBJ databases">
        <title>Bradyrhizobium strains diversity.</title>
        <authorList>
            <person name="Urquiaga M.C.O."/>
            <person name="Hungria M."/>
            <person name="Delamuta J.R.M."/>
            <person name="Klepa M.S."/>
        </authorList>
    </citation>
    <scope>NUCLEOTIDE SEQUENCE [LARGE SCALE GENOMIC DNA]</scope>
    <source>
        <strain evidence="1 2">CNPSo 3426</strain>
    </source>
</reference>
<gene>
    <name evidence="1" type="ORF">E4K64_36000</name>
</gene>
<sequence>MMRHQLFMSRYRRQFKERCRMYPSGVPMTAHNNLRRVLGVHFIDPRTGAMIGAKRSQAYPNGVADVIRTERPTLPTWDKEISHERGMFRNERPQGHSFRRRSGCWGGSPVNFLQNSG</sequence>
<protein>
    <submittedName>
        <fullName evidence="1">Uncharacterized protein</fullName>
    </submittedName>
</protein>
<organism evidence="1 2">
    <name type="scientific">Bradyrhizobium frederickii</name>
    <dbReference type="NCBI Taxonomy" id="2560054"/>
    <lineage>
        <taxon>Bacteria</taxon>
        <taxon>Pseudomonadati</taxon>
        <taxon>Pseudomonadota</taxon>
        <taxon>Alphaproteobacteria</taxon>
        <taxon>Hyphomicrobiales</taxon>
        <taxon>Nitrobacteraceae</taxon>
        <taxon>Bradyrhizobium</taxon>
    </lineage>
</organism>
<accession>A0A4Y9NLC3</accession>
<evidence type="ECO:0000313" key="1">
    <source>
        <dbReference type="EMBL" id="TFV68679.1"/>
    </source>
</evidence>